<evidence type="ECO:0000256" key="1">
    <source>
        <dbReference type="ARBA" id="ARBA00004651"/>
    </source>
</evidence>
<feature type="transmembrane region" description="Helical" evidence="6">
    <location>
        <begin position="65"/>
        <end position="83"/>
    </location>
</feature>
<keyword evidence="9" id="KW-1185">Reference proteome</keyword>
<dbReference type="GO" id="GO:0005886">
    <property type="term" value="C:plasma membrane"/>
    <property type="evidence" value="ECO:0007669"/>
    <property type="project" value="UniProtKB-SubCell"/>
</dbReference>
<feature type="transmembrane region" description="Helical" evidence="6">
    <location>
        <begin position="104"/>
        <end position="122"/>
    </location>
</feature>
<reference evidence="8" key="1">
    <citation type="submission" date="2016-08" db="EMBL/GenBank/DDBJ databases">
        <title>Complete genome of Cloacibacillus porcorum.</title>
        <authorList>
            <person name="Looft T."/>
            <person name="Bayles D.O."/>
            <person name="Alt D.P."/>
        </authorList>
    </citation>
    <scope>NUCLEOTIDE SEQUENCE [LARGE SCALE GENOMIC DNA]</scope>
    <source>
        <strain evidence="8">CL-84</strain>
    </source>
</reference>
<evidence type="ECO:0000313" key="9">
    <source>
        <dbReference type="Proteomes" id="UP000093044"/>
    </source>
</evidence>
<feature type="transmembrane region" description="Helical" evidence="6">
    <location>
        <begin position="286"/>
        <end position="307"/>
    </location>
</feature>
<name>A0A1B2I2X6_9BACT</name>
<dbReference type="Pfam" id="PF03553">
    <property type="entry name" value="Na_H_antiporter"/>
    <property type="match status" value="1"/>
</dbReference>
<dbReference type="STRING" id="1197717.BED41_04000"/>
<comment type="subcellular location">
    <subcellularLocation>
        <location evidence="1">Cell membrane</location>
        <topology evidence="1">Multi-pass membrane protein</topology>
    </subcellularLocation>
</comment>
<protein>
    <recommendedName>
        <fullName evidence="7">Na+/H+ antiporter NhaC-like C-terminal domain-containing protein</fullName>
    </recommendedName>
</protein>
<evidence type="ECO:0000256" key="5">
    <source>
        <dbReference type="ARBA" id="ARBA00023136"/>
    </source>
</evidence>
<sequence length="473" mass="50814">MGEIAPKGIISLIPVFITLILAFKTKDAVFSLLIGCISGVMVAGFYNPVFGLAQLFQAALGNADFIWVVMIEVVMGIMIANYLRADVISGVAKWGRQMVKSRRVAYGFGWIVALFVFFSDYFSPLFTGPIARPITDEYKVPREMLAYQLDSTSGPLCTITPISAWAVYMAGLLKGHGPIETADQGMALFIRSIPFNFYGLAAVIVCGLFAFQILPPFGPMKKAMRRADETGEVIRPGSTPLMGDEFNSIQPIPGKGTHMVIHLVVPVLLLIMVAVGSFFIYGGVKILEAFISVVLYQSVVMAAGGYYRSIKDFIDTGTMGIKAVLPAIFILALAYCINTISKSLGAQQYVLELTRHWMTPAMLPAIIFAAGAAISFFTGTSWGTYALLVPFAIPIAFGLSGGEVNNLVVVTVAAIMGGGLFGDHCSPLSDTTCLSSFGASCDHMDHVATQLPYALAIALFCEVLFVICGVTML</sequence>
<keyword evidence="3 6" id="KW-0812">Transmembrane</keyword>
<feature type="transmembrane region" description="Helical" evidence="6">
    <location>
        <begin position="6"/>
        <end position="23"/>
    </location>
</feature>
<dbReference type="RefSeq" id="WP_066743333.1">
    <property type="nucleotide sequence ID" value="NZ_CP016757.1"/>
</dbReference>
<keyword evidence="2" id="KW-1003">Cell membrane</keyword>
<feature type="transmembrane region" description="Helical" evidence="6">
    <location>
        <begin position="453"/>
        <end position="472"/>
    </location>
</feature>
<dbReference type="PANTHER" id="PTHR43478">
    <property type="entry name" value="NA+/H+ ANTIPORTER-RELATED"/>
    <property type="match status" value="1"/>
</dbReference>
<dbReference type="KEGG" id="cpor:BED41_04000"/>
<dbReference type="GeneID" id="83057017"/>
<keyword evidence="5 6" id="KW-0472">Membrane</keyword>
<feature type="transmembrane region" description="Helical" evidence="6">
    <location>
        <begin position="361"/>
        <end position="392"/>
    </location>
</feature>
<proteinExistence type="predicted"/>
<organism evidence="8 9">
    <name type="scientific">Cloacibacillus porcorum</name>
    <dbReference type="NCBI Taxonomy" id="1197717"/>
    <lineage>
        <taxon>Bacteria</taxon>
        <taxon>Thermotogati</taxon>
        <taxon>Synergistota</taxon>
        <taxon>Synergistia</taxon>
        <taxon>Synergistales</taxon>
        <taxon>Synergistaceae</taxon>
        <taxon>Cloacibacillus</taxon>
    </lineage>
</organism>
<feature type="transmembrane region" description="Helical" evidence="6">
    <location>
        <begin position="319"/>
        <end position="341"/>
    </location>
</feature>
<feature type="transmembrane region" description="Helical" evidence="6">
    <location>
        <begin position="195"/>
        <end position="217"/>
    </location>
</feature>
<evidence type="ECO:0000256" key="4">
    <source>
        <dbReference type="ARBA" id="ARBA00022989"/>
    </source>
</evidence>
<dbReference type="Proteomes" id="UP000093044">
    <property type="component" value="Chromosome"/>
</dbReference>
<evidence type="ECO:0000256" key="6">
    <source>
        <dbReference type="SAM" id="Phobius"/>
    </source>
</evidence>
<feature type="transmembrane region" description="Helical" evidence="6">
    <location>
        <begin position="260"/>
        <end position="280"/>
    </location>
</feature>
<feature type="transmembrane region" description="Helical" evidence="6">
    <location>
        <begin position="30"/>
        <end position="53"/>
    </location>
</feature>
<dbReference type="PANTHER" id="PTHR43478:SF1">
    <property type="entry name" value="NA+_H+ ANTIPORTER NHAC-LIKE C-TERMINAL DOMAIN-CONTAINING PROTEIN"/>
    <property type="match status" value="1"/>
</dbReference>
<dbReference type="AlphaFoldDB" id="A0A1B2I2X6"/>
<feature type="domain" description="Na+/H+ antiporter NhaC-like C-terminal" evidence="7">
    <location>
        <begin position="157"/>
        <end position="470"/>
    </location>
</feature>
<dbReference type="InterPro" id="IPR018461">
    <property type="entry name" value="Na/H_Antiport_NhaC-like_C"/>
</dbReference>
<evidence type="ECO:0000256" key="2">
    <source>
        <dbReference type="ARBA" id="ARBA00022475"/>
    </source>
</evidence>
<evidence type="ECO:0000256" key="3">
    <source>
        <dbReference type="ARBA" id="ARBA00022692"/>
    </source>
</evidence>
<evidence type="ECO:0000313" key="8">
    <source>
        <dbReference type="EMBL" id="ANZ44324.1"/>
    </source>
</evidence>
<dbReference type="EMBL" id="CP016757">
    <property type="protein sequence ID" value="ANZ44324.1"/>
    <property type="molecule type" value="Genomic_DNA"/>
</dbReference>
<accession>A0A1B2I2X6</accession>
<gene>
    <name evidence="8" type="ORF">BED41_04000</name>
</gene>
<evidence type="ECO:0000259" key="7">
    <source>
        <dbReference type="Pfam" id="PF03553"/>
    </source>
</evidence>
<feature type="transmembrane region" description="Helical" evidence="6">
    <location>
        <begin position="404"/>
        <end position="422"/>
    </location>
</feature>
<keyword evidence="4 6" id="KW-1133">Transmembrane helix</keyword>